<sequence length="642" mass="72022">MSVWSLWTWCSVQADVVRSSLPHLNQSTEAPSFDPPPSHWSDEYPDTTTHRTSVNQPTPVSTPSLSSQPLYCHGLSHRPFAFLDAFLSSFTHLCFIHWPSFFFHHHDHHHSLWLFFTCNTSSPPIDQNPEPVLLPSCVSPLVMENTIPRPVTTTPTTFPVTSPPTTTVATTLSQEQKLRNIEYGKELQLGFSPLPLPPASVSPLPPTTVPTPNHPFSTPESRSTVPYSQDHHHQHHNLSESQYYSYVFSPDYASSSSIFPVFPLMVDPSVIDNGLPSSMVGGLLDGYYPTEKFIDKVGLENSCFLESMAQSQVQQKRLWGSITKAARSKRRIARRMNSISSPRVGPPNQNSSSSSSPGSPSSNKNLSFSADAAQSNSNCDTDRKKRELFTFTKPHNRKLRLLLQKELKNSDVNSLGRIILPKKDSEANLPTLTVKEGFQITVRDLASSKVWHMRYRFWPNNKSRMYVLENTGDFVKQKSLKTGDSIMLYQDESNQFFICAKRAEDPPFKFVKDQMEDSKEKFCNSFKGKIEEDGHEPSTTVEERIDEDEEETTLGKDKVFILEDGVSSSKISCFSNDTLCGTSTQLAKEAVKPQSLKEASDLDCFFSELEMLPNFGACDLSLYNDFINDFAYPGGENGVVAK</sequence>
<comment type="subcellular location">
    <subcellularLocation>
        <location evidence="1">Nucleus</location>
    </subcellularLocation>
</comment>
<feature type="region of interest" description="Disordered" evidence="6">
    <location>
        <begin position="200"/>
        <end position="234"/>
    </location>
</feature>
<keyword evidence="3" id="KW-0238">DNA-binding</keyword>
<dbReference type="SUPFAM" id="SSF101936">
    <property type="entry name" value="DNA-binding pseudobarrel domain"/>
    <property type="match status" value="1"/>
</dbReference>
<keyword evidence="2" id="KW-0805">Transcription regulation</keyword>
<proteinExistence type="predicted"/>
<evidence type="ECO:0000259" key="7">
    <source>
        <dbReference type="PROSITE" id="PS50863"/>
    </source>
</evidence>
<keyword evidence="5" id="KW-0539">Nucleus</keyword>
<feature type="region of interest" description="Disordered" evidence="6">
    <location>
        <begin position="27"/>
        <end position="65"/>
    </location>
</feature>
<feature type="compositionally biased region" description="Low complexity" evidence="6">
    <location>
        <begin position="346"/>
        <end position="367"/>
    </location>
</feature>
<dbReference type="PANTHER" id="PTHR31140">
    <property type="entry name" value="B3 DOMAIN-CONTAINING TRANSCRIPTION FACTOR ABI3"/>
    <property type="match status" value="1"/>
</dbReference>
<dbReference type="PANTHER" id="PTHR31140:SF74">
    <property type="entry name" value="B3 DOMAIN-CONTAINING TRANSCRIPTION FACTOR LEC2"/>
    <property type="match status" value="1"/>
</dbReference>
<reference evidence="8 9" key="1">
    <citation type="journal article" date="2020" name="Mol. Biol. Evol.">
        <title>Distinct Expression and Methylation Patterns for Genes with Different Fates following a Single Whole-Genome Duplication in Flowering Plants.</title>
        <authorList>
            <person name="Shi T."/>
            <person name="Rahmani R.S."/>
            <person name="Gugger P.F."/>
            <person name="Wang M."/>
            <person name="Li H."/>
            <person name="Zhang Y."/>
            <person name="Li Z."/>
            <person name="Wang Q."/>
            <person name="Van de Peer Y."/>
            <person name="Marchal K."/>
            <person name="Chen J."/>
        </authorList>
    </citation>
    <scope>NUCLEOTIDE SEQUENCE [LARGE SCALE GENOMIC DNA]</scope>
    <source>
        <tissue evidence="8">Leaf</tissue>
    </source>
</reference>
<dbReference type="GO" id="GO:0003677">
    <property type="term" value="F:DNA binding"/>
    <property type="evidence" value="ECO:0007669"/>
    <property type="project" value="UniProtKB-KW"/>
</dbReference>
<evidence type="ECO:0000256" key="5">
    <source>
        <dbReference type="ARBA" id="ARBA00023242"/>
    </source>
</evidence>
<feature type="compositionally biased region" description="Pro residues" evidence="6">
    <location>
        <begin position="200"/>
        <end position="213"/>
    </location>
</feature>
<name>A0A822XP59_NELNU</name>
<dbReference type="SMART" id="SM01019">
    <property type="entry name" value="B3"/>
    <property type="match status" value="1"/>
</dbReference>
<dbReference type="CDD" id="cd10017">
    <property type="entry name" value="B3_DNA"/>
    <property type="match status" value="1"/>
</dbReference>
<accession>A0A822XP59</accession>
<evidence type="ECO:0000256" key="6">
    <source>
        <dbReference type="SAM" id="MobiDB-lite"/>
    </source>
</evidence>
<dbReference type="InterPro" id="IPR015300">
    <property type="entry name" value="DNA-bd_pseudobarrel_sf"/>
</dbReference>
<keyword evidence="4" id="KW-0804">Transcription</keyword>
<dbReference type="Proteomes" id="UP000607653">
    <property type="component" value="Unassembled WGS sequence"/>
</dbReference>
<feature type="domain" description="TF-B3" evidence="7">
    <location>
        <begin position="403"/>
        <end position="504"/>
    </location>
</feature>
<evidence type="ECO:0000256" key="4">
    <source>
        <dbReference type="ARBA" id="ARBA00023163"/>
    </source>
</evidence>
<feature type="compositionally biased region" description="Polar residues" evidence="6">
    <location>
        <begin position="46"/>
        <end position="65"/>
    </location>
</feature>
<organism evidence="8 9">
    <name type="scientific">Nelumbo nucifera</name>
    <name type="common">Sacred lotus</name>
    <dbReference type="NCBI Taxonomy" id="4432"/>
    <lineage>
        <taxon>Eukaryota</taxon>
        <taxon>Viridiplantae</taxon>
        <taxon>Streptophyta</taxon>
        <taxon>Embryophyta</taxon>
        <taxon>Tracheophyta</taxon>
        <taxon>Spermatophyta</taxon>
        <taxon>Magnoliopsida</taxon>
        <taxon>Proteales</taxon>
        <taxon>Nelumbonaceae</taxon>
        <taxon>Nelumbo</taxon>
    </lineage>
</organism>
<dbReference type="GO" id="GO:0005634">
    <property type="term" value="C:nucleus"/>
    <property type="evidence" value="ECO:0007669"/>
    <property type="project" value="UniProtKB-SubCell"/>
</dbReference>
<protein>
    <recommendedName>
        <fullName evidence="7">TF-B3 domain-containing protein</fullName>
    </recommendedName>
</protein>
<evidence type="ECO:0000313" key="8">
    <source>
        <dbReference type="EMBL" id="DAD20991.1"/>
    </source>
</evidence>
<dbReference type="InterPro" id="IPR044800">
    <property type="entry name" value="LEC2-like"/>
</dbReference>
<dbReference type="InterPro" id="IPR003340">
    <property type="entry name" value="B3_DNA-bd"/>
</dbReference>
<gene>
    <name evidence="8" type="ORF">HUJ06_022454</name>
</gene>
<dbReference type="AlphaFoldDB" id="A0A822XP59"/>
<dbReference type="EMBL" id="DUZY01000001">
    <property type="protein sequence ID" value="DAD20991.1"/>
    <property type="molecule type" value="Genomic_DNA"/>
</dbReference>
<dbReference type="GO" id="GO:0003700">
    <property type="term" value="F:DNA-binding transcription factor activity"/>
    <property type="evidence" value="ECO:0007669"/>
    <property type="project" value="InterPro"/>
</dbReference>
<feature type="compositionally biased region" description="Polar residues" evidence="6">
    <location>
        <begin position="214"/>
        <end position="227"/>
    </location>
</feature>
<keyword evidence="9" id="KW-1185">Reference proteome</keyword>
<dbReference type="Pfam" id="PF02362">
    <property type="entry name" value="B3"/>
    <property type="match status" value="1"/>
</dbReference>
<dbReference type="Gene3D" id="2.40.330.10">
    <property type="entry name" value="DNA-binding pseudobarrel domain"/>
    <property type="match status" value="1"/>
</dbReference>
<dbReference type="PROSITE" id="PS50863">
    <property type="entry name" value="B3"/>
    <property type="match status" value="1"/>
</dbReference>
<evidence type="ECO:0000256" key="1">
    <source>
        <dbReference type="ARBA" id="ARBA00004123"/>
    </source>
</evidence>
<comment type="caution">
    <text evidence="8">The sequence shown here is derived from an EMBL/GenBank/DDBJ whole genome shotgun (WGS) entry which is preliminary data.</text>
</comment>
<evidence type="ECO:0000256" key="2">
    <source>
        <dbReference type="ARBA" id="ARBA00023015"/>
    </source>
</evidence>
<feature type="region of interest" description="Disordered" evidence="6">
    <location>
        <begin position="326"/>
        <end position="380"/>
    </location>
</feature>
<evidence type="ECO:0000256" key="3">
    <source>
        <dbReference type="ARBA" id="ARBA00023125"/>
    </source>
</evidence>
<evidence type="ECO:0000313" key="9">
    <source>
        <dbReference type="Proteomes" id="UP000607653"/>
    </source>
</evidence>